<evidence type="ECO:0000256" key="1">
    <source>
        <dbReference type="SAM" id="MobiDB-lite"/>
    </source>
</evidence>
<dbReference type="STRING" id="411467.BACCAP_01155"/>
<dbReference type="EMBL" id="AAXG02000007">
    <property type="protein sequence ID" value="EDN01214.1"/>
    <property type="molecule type" value="Genomic_DNA"/>
</dbReference>
<comment type="caution">
    <text evidence="2">The sequence shown here is derived from an EMBL/GenBank/DDBJ whole genome shotgun (WGS) entry which is preliminary data.</text>
</comment>
<feature type="region of interest" description="Disordered" evidence="1">
    <location>
        <begin position="1"/>
        <end position="21"/>
    </location>
</feature>
<evidence type="ECO:0000313" key="3">
    <source>
        <dbReference type="Proteomes" id="UP000003639"/>
    </source>
</evidence>
<evidence type="ECO:0000313" key="2">
    <source>
        <dbReference type="EMBL" id="EDN01214.1"/>
    </source>
</evidence>
<sequence>MKASHWGNLRRQDMDAGESSISVSQKTYKGKICCLLGSG</sequence>
<reference evidence="2 3" key="1">
    <citation type="submission" date="2007-04" db="EMBL/GenBank/DDBJ databases">
        <authorList>
            <person name="Fulton L."/>
            <person name="Clifton S."/>
            <person name="Fulton B."/>
            <person name="Xu J."/>
            <person name="Minx P."/>
            <person name="Pepin K.H."/>
            <person name="Johnson M."/>
            <person name="Thiruvilangam P."/>
            <person name="Bhonagiri V."/>
            <person name="Nash W.E."/>
            <person name="Mardis E.R."/>
            <person name="Wilson R.K."/>
        </authorList>
    </citation>
    <scope>NUCLEOTIDE SEQUENCE [LARGE SCALE GENOMIC DNA]</scope>
    <source>
        <strain evidence="2 3">ATCC 29799</strain>
    </source>
</reference>
<gene>
    <name evidence="2" type="ORF">BACCAP_01155</name>
</gene>
<protein>
    <submittedName>
        <fullName evidence="2">Uncharacterized protein</fullName>
    </submittedName>
</protein>
<reference evidence="2 3" key="2">
    <citation type="submission" date="2007-06" db="EMBL/GenBank/DDBJ databases">
        <title>Draft genome sequence of Pseudoflavonifractor capillosus ATCC 29799.</title>
        <authorList>
            <person name="Sudarsanam P."/>
            <person name="Ley R."/>
            <person name="Guruge J."/>
            <person name="Turnbaugh P.J."/>
            <person name="Mahowald M."/>
            <person name="Liep D."/>
            <person name="Gordon J."/>
        </authorList>
    </citation>
    <scope>NUCLEOTIDE SEQUENCE [LARGE SCALE GENOMIC DNA]</scope>
    <source>
        <strain evidence="2 3">ATCC 29799</strain>
    </source>
</reference>
<organism evidence="2 3">
    <name type="scientific">Pseudoflavonifractor capillosus ATCC 29799</name>
    <dbReference type="NCBI Taxonomy" id="411467"/>
    <lineage>
        <taxon>Bacteria</taxon>
        <taxon>Bacillati</taxon>
        <taxon>Bacillota</taxon>
        <taxon>Clostridia</taxon>
        <taxon>Eubacteriales</taxon>
        <taxon>Oscillospiraceae</taxon>
        <taxon>Pseudoflavonifractor</taxon>
    </lineage>
</organism>
<dbReference type="Proteomes" id="UP000003639">
    <property type="component" value="Unassembled WGS sequence"/>
</dbReference>
<name>A6NSH6_9FIRM</name>
<dbReference type="AlphaFoldDB" id="A6NSH6"/>
<proteinExistence type="predicted"/>
<accession>A6NSH6</accession>
<keyword evidence="3" id="KW-1185">Reference proteome</keyword>